<evidence type="ECO:0000313" key="10">
    <source>
        <dbReference type="EMBL" id="HIS47073.1"/>
    </source>
</evidence>
<keyword evidence="7" id="KW-0902">Two-component regulatory system</keyword>
<evidence type="ECO:0000256" key="2">
    <source>
        <dbReference type="ARBA" id="ARBA00004370"/>
    </source>
</evidence>
<dbReference type="SMART" id="SM00388">
    <property type="entry name" value="HisKA"/>
    <property type="match status" value="1"/>
</dbReference>
<evidence type="ECO:0000256" key="1">
    <source>
        <dbReference type="ARBA" id="ARBA00000085"/>
    </source>
</evidence>
<feature type="transmembrane region" description="Helical" evidence="8">
    <location>
        <begin position="6"/>
        <end position="25"/>
    </location>
</feature>
<evidence type="ECO:0000256" key="4">
    <source>
        <dbReference type="ARBA" id="ARBA00022553"/>
    </source>
</evidence>
<dbReference type="PANTHER" id="PTHR45453:SF1">
    <property type="entry name" value="PHOSPHATE REGULON SENSOR PROTEIN PHOR"/>
    <property type="match status" value="1"/>
</dbReference>
<dbReference type="GO" id="GO:0016036">
    <property type="term" value="P:cellular response to phosphate starvation"/>
    <property type="evidence" value="ECO:0007669"/>
    <property type="project" value="TreeGrafter"/>
</dbReference>
<dbReference type="PANTHER" id="PTHR45453">
    <property type="entry name" value="PHOSPHATE REGULON SENSOR PROTEIN PHOR"/>
    <property type="match status" value="1"/>
</dbReference>
<dbReference type="InterPro" id="IPR003661">
    <property type="entry name" value="HisK_dim/P_dom"/>
</dbReference>
<dbReference type="Gene3D" id="1.10.287.130">
    <property type="match status" value="1"/>
</dbReference>
<comment type="catalytic activity">
    <reaction evidence="1">
        <text>ATP + protein L-histidine = ADP + protein N-phospho-L-histidine.</text>
        <dbReference type="EC" id="2.7.13.3"/>
    </reaction>
</comment>
<dbReference type="Proteomes" id="UP000823927">
    <property type="component" value="Unassembled WGS sequence"/>
</dbReference>
<dbReference type="AlphaFoldDB" id="A0A9D1F3X3"/>
<keyword evidence="8" id="KW-0812">Transmembrane</keyword>
<evidence type="ECO:0000256" key="8">
    <source>
        <dbReference type="SAM" id="Phobius"/>
    </source>
</evidence>
<dbReference type="InterPro" id="IPR036097">
    <property type="entry name" value="HisK_dim/P_sf"/>
</dbReference>
<evidence type="ECO:0000259" key="9">
    <source>
        <dbReference type="PROSITE" id="PS50109"/>
    </source>
</evidence>
<dbReference type="SUPFAM" id="SSF55874">
    <property type="entry name" value="ATPase domain of HSP90 chaperone/DNA topoisomerase II/histidine kinase"/>
    <property type="match status" value="1"/>
</dbReference>
<reference evidence="10" key="2">
    <citation type="journal article" date="2021" name="PeerJ">
        <title>Extensive microbial diversity within the chicken gut microbiome revealed by metagenomics and culture.</title>
        <authorList>
            <person name="Gilroy R."/>
            <person name="Ravi A."/>
            <person name="Getino M."/>
            <person name="Pursley I."/>
            <person name="Horton D.L."/>
            <person name="Alikhan N.F."/>
            <person name="Baker D."/>
            <person name="Gharbi K."/>
            <person name="Hall N."/>
            <person name="Watson M."/>
            <person name="Adriaenssens E.M."/>
            <person name="Foster-Nyarko E."/>
            <person name="Jarju S."/>
            <person name="Secka A."/>
            <person name="Antonio M."/>
            <person name="Oren A."/>
            <person name="Chaudhuri R.R."/>
            <person name="La Ragione R."/>
            <person name="Hildebrand F."/>
            <person name="Pallen M.J."/>
        </authorList>
    </citation>
    <scope>NUCLEOTIDE SEQUENCE</scope>
    <source>
        <strain evidence="10">CHK178-757</strain>
    </source>
</reference>
<keyword evidence="8" id="KW-0472">Membrane</keyword>
<dbReference type="EMBL" id="DVIT01000022">
    <property type="protein sequence ID" value="HIS47073.1"/>
    <property type="molecule type" value="Genomic_DNA"/>
</dbReference>
<accession>A0A9D1F3X3</accession>
<dbReference type="InterPro" id="IPR003594">
    <property type="entry name" value="HATPase_dom"/>
</dbReference>
<feature type="domain" description="Histidine kinase" evidence="9">
    <location>
        <begin position="92"/>
        <end position="299"/>
    </location>
</feature>
<evidence type="ECO:0000256" key="5">
    <source>
        <dbReference type="ARBA" id="ARBA00022679"/>
    </source>
</evidence>
<dbReference type="InterPro" id="IPR050351">
    <property type="entry name" value="BphY/WalK/GraS-like"/>
</dbReference>
<keyword evidence="5" id="KW-0808">Transferase</keyword>
<dbReference type="Gene3D" id="3.30.565.10">
    <property type="entry name" value="Histidine kinase-like ATPase, C-terminal domain"/>
    <property type="match status" value="1"/>
</dbReference>
<protein>
    <recommendedName>
        <fullName evidence="3">histidine kinase</fullName>
        <ecNumber evidence="3">2.7.13.3</ecNumber>
    </recommendedName>
</protein>
<evidence type="ECO:0000256" key="7">
    <source>
        <dbReference type="ARBA" id="ARBA00023012"/>
    </source>
</evidence>
<keyword evidence="4" id="KW-0597">Phosphoprotein</keyword>
<dbReference type="Pfam" id="PF02518">
    <property type="entry name" value="HATPase_c"/>
    <property type="match status" value="1"/>
</dbReference>
<name>A0A9D1F3X3_9FIRM</name>
<evidence type="ECO:0000256" key="3">
    <source>
        <dbReference type="ARBA" id="ARBA00012438"/>
    </source>
</evidence>
<dbReference type="EC" id="2.7.13.3" evidence="3"/>
<dbReference type="GO" id="GO:0004721">
    <property type="term" value="F:phosphoprotein phosphatase activity"/>
    <property type="evidence" value="ECO:0007669"/>
    <property type="project" value="TreeGrafter"/>
</dbReference>
<dbReference type="GO" id="GO:0005886">
    <property type="term" value="C:plasma membrane"/>
    <property type="evidence" value="ECO:0007669"/>
    <property type="project" value="TreeGrafter"/>
</dbReference>
<comment type="caution">
    <text evidence="10">The sequence shown here is derived from an EMBL/GenBank/DDBJ whole genome shotgun (WGS) entry which is preliminary data.</text>
</comment>
<dbReference type="SUPFAM" id="SSF47384">
    <property type="entry name" value="Homodimeric domain of signal transducing histidine kinase"/>
    <property type="match status" value="1"/>
</dbReference>
<sequence length="299" mass="33778">METFLGAAVVLLIVIIIILSVKIYFMKKAAAQICRSFEEKLNTDTNTLIDISSRDRQMRRLAASINRQLAILRRQRHRYVQGDQELKETITNLSHDLRTPLTAVCGYLDLLDKEDLSPDGRRYAKIIRERTQTMRRLTQELFSYSALTAVRDTLSLEDVDLNQMLEESILAYYGALKARNILPVIHLPDTPLHRRLNKNALSRIFSNVLGNAIKYSSGDLNITMTPGGEIIFSNSAPSLDPIQVGRLFDRYYTVEAASKPDGGIGLAIARTMTEAMGGTILARYVSGRLYIHILFEEKQ</sequence>
<keyword evidence="8" id="KW-1133">Transmembrane helix</keyword>
<keyword evidence="6 10" id="KW-0418">Kinase</keyword>
<proteinExistence type="predicted"/>
<dbReference type="InterPro" id="IPR036890">
    <property type="entry name" value="HATPase_C_sf"/>
</dbReference>
<evidence type="ECO:0000256" key="6">
    <source>
        <dbReference type="ARBA" id="ARBA00022777"/>
    </source>
</evidence>
<dbReference type="SMART" id="SM00387">
    <property type="entry name" value="HATPase_c"/>
    <property type="match status" value="1"/>
</dbReference>
<dbReference type="GO" id="GO:0000155">
    <property type="term" value="F:phosphorelay sensor kinase activity"/>
    <property type="evidence" value="ECO:0007669"/>
    <property type="project" value="InterPro"/>
</dbReference>
<evidence type="ECO:0000313" key="11">
    <source>
        <dbReference type="Proteomes" id="UP000823927"/>
    </source>
</evidence>
<gene>
    <name evidence="10" type="ORF">IAB46_05845</name>
</gene>
<organism evidence="10 11">
    <name type="scientific">Candidatus Scybalocola faecigallinarum</name>
    <dbReference type="NCBI Taxonomy" id="2840941"/>
    <lineage>
        <taxon>Bacteria</taxon>
        <taxon>Bacillati</taxon>
        <taxon>Bacillota</taxon>
        <taxon>Clostridia</taxon>
        <taxon>Lachnospirales</taxon>
        <taxon>Lachnospiraceae</taxon>
        <taxon>Lachnospiraceae incertae sedis</taxon>
        <taxon>Candidatus Scybalocola (ex Gilroy et al. 2021)</taxon>
    </lineage>
</organism>
<dbReference type="Pfam" id="PF00512">
    <property type="entry name" value="HisKA"/>
    <property type="match status" value="1"/>
</dbReference>
<dbReference type="PROSITE" id="PS50109">
    <property type="entry name" value="HIS_KIN"/>
    <property type="match status" value="1"/>
</dbReference>
<dbReference type="InterPro" id="IPR005467">
    <property type="entry name" value="His_kinase_dom"/>
</dbReference>
<comment type="subcellular location">
    <subcellularLocation>
        <location evidence="2">Membrane</location>
    </subcellularLocation>
</comment>
<dbReference type="CDD" id="cd00082">
    <property type="entry name" value="HisKA"/>
    <property type="match status" value="1"/>
</dbReference>
<reference evidence="10" key="1">
    <citation type="submission" date="2020-10" db="EMBL/GenBank/DDBJ databases">
        <authorList>
            <person name="Gilroy R."/>
        </authorList>
    </citation>
    <scope>NUCLEOTIDE SEQUENCE</scope>
    <source>
        <strain evidence="10">CHK178-757</strain>
    </source>
</reference>